<dbReference type="GO" id="GO:0046872">
    <property type="term" value="F:metal ion binding"/>
    <property type="evidence" value="ECO:0007669"/>
    <property type="project" value="UniProtKB-KW"/>
</dbReference>
<evidence type="ECO:0000259" key="7">
    <source>
        <dbReference type="PROSITE" id="PS51007"/>
    </source>
</evidence>
<evidence type="ECO:0000256" key="5">
    <source>
        <dbReference type="SAM" id="MobiDB-lite"/>
    </source>
</evidence>
<keyword evidence="2 4" id="KW-0479">Metal-binding</keyword>
<evidence type="ECO:0000256" key="1">
    <source>
        <dbReference type="ARBA" id="ARBA00022617"/>
    </source>
</evidence>
<sequence length="161" mass="17902">MRTIDLCAAVALCIVPSSQLLAADEVSVERGLYISIIGGCHFCHTEGYREAEGKIDPEKALKGSSVGWQGPWGTTYAVNLRDSARGFDEDAWVDHLKNKVQLPPMPWYQVKAMTESDMRSVYLYIKSLGPPGESAPYYREPGKEPRTPYVTLVPPQTPKKK</sequence>
<dbReference type="SUPFAM" id="SSF46626">
    <property type="entry name" value="Cytochrome c"/>
    <property type="match status" value="1"/>
</dbReference>
<dbReference type="AlphaFoldDB" id="A0A2W7BZH2"/>
<feature type="signal peptide" evidence="6">
    <location>
        <begin position="1"/>
        <end position="22"/>
    </location>
</feature>
<keyword evidence="6" id="KW-0732">Signal</keyword>
<dbReference type="GO" id="GO:0009055">
    <property type="term" value="F:electron transfer activity"/>
    <property type="evidence" value="ECO:0007669"/>
    <property type="project" value="InterPro"/>
</dbReference>
<evidence type="ECO:0000313" key="9">
    <source>
        <dbReference type="Proteomes" id="UP000248616"/>
    </source>
</evidence>
<feature type="chain" id="PRO_5016132798" description="Cytochrome c domain-containing protein" evidence="6">
    <location>
        <begin position="23"/>
        <end position="161"/>
    </location>
</feature>
<evidence type="ECO:0000256" key="2">
    <source>
        <dbReference type="ARBA" id="ARBA00022723"/>
    </source>
</evidence>
<comment type="caution">
    <text evidence="8">The sequence shown here is derived from an EMBL/GenBank/DDBJ whole genome shotgun (WGS) entry which is preliminary data.</text>
</comment>
<dbReference type="GO" id="GO:0020037">
    <property type="term" value="F:heme binding"/>
    <property type="evidence" value="ECO:0007669"/>
    <property type="project" value="InterPro"/>
</dbReference>
<organism evidence="8 9">
    <name type="scientific">Mesorhizobium kowhaii</name>
    <dbReference type="NCBI Taxonomy" id="1300272"/>
    <lineage>
        <taxon>Bacteria</taxon>
        <taxon>Pseudomonadati</taxon>
        <taxon>Pseudomonadota</taxon>
        <taxon>Alphaproteobacteria</taxon>
        <taxon>Hyphomicrobiales</taxon>
        <taxon>Phyllobacteriaceae</taxon>
        <taxon>Mesorhizobium</taxon>
    </lineage>
</organism>
<evidence type="ECO:0000256" key="6">
    <source>
        <dbReference type="SAM" id="SignalP"/>
    </source>
</evidence>
<keyword evidence="3 4" id="KW-0408">Iron</keyword>
<dbReference type="Pfam" id="PF00034">
    <property type="entry name" value="Cytochrom_C"/>
    <property type="match status" value="1"/>
</dbReference>
<feature type="region of interest" description="Disordered" evidence="5">
    <location>
        <begin position="131"/>
        <end position="161"/>
    </location>
</feature>
<dbReference type="InterPro" id="IPR036909">
    <property type="entry name" value="Cyt_c-like_dom_sf"/>
</dbReference>
<dbReference type="OrthoDB" id="9811281at2"/>
<dbReference type="Proteomes" id="UP000248616">
    <property type="component" value="Unassembled WGS sequence"/>
</dbReference>
<keyword evidence="1 4" id="KW-0349">Heme</keyword>
<dbReference type="EMBL" id="MZXV01000051">
    <property type="protein sequence ID" value="PZV35984.1"/>
    <property type="molecule type" value="Genomic_DNA"/>
</dbReference>
<evidence type="ECO:0000256" key="3">
    <source>
        <dbReference type="ARBA" id="ARBA00023004"/>
    </source>
</evidence>
<dbReference type="PROSITE" id="PS51007">
    <property type="entry name" value="CYTC"/>
    <property type="match status" value="1"/>
</dbReference>
<protein>
    <recommendedName>
        <fullName evidence="7">Cytochrome c domain-containing protein</fullName>
    </recommendedName>
</protein>
<accession>A0A2W7BZH2</accession>
<dbReference type="InterPro" id="IPR009056">
    <property type="entry name" value="Cyt_c-like_dom"/>
</dbReference>
<name>A0A2W7BZH2_9HYPH</name>
<keyword evidence="9" id="KW-1185">Reference proteome</keyword>
<gene>
    <name evidence="8" type="ORF">B5V02_22380</name>
</gene>
<dbReference type="RefSeq" id="WP_111546324.1">
    <property type="nucleotide sequence ID" value="NZ_MZXV01000051.1"/>
</dbReference>
<proteinExistence type="predicted"/>
<evidence type="ECO:0000256" key="4">
    <source>
        <dbReference type="PROSITE-ProRule" id="PRU00433"/>
    </source>
</evidence>
<evidence type="ECO:0000313" key="8">
    <source>
        <dbReference type="EMBL" id="PZV35984.1"/>
    </source>
</evidence>
<reference evidence="9" key="1">
    <citation type="submission" date="2017-03" db="EMBL/GenBank/DDBJ databases">
        <authorList>
            <person name="Safronova V.I."/>
            <person name="Sazanova A.L."/>
            <person name="Chirak E.R."/>
        </authorList>
    </citation>
    <scope>NUCLEOTIDE SEQUENCE [LARGE SCALE GENOMIC DNA]</scope>
    <source>
        <strain evidence="9">Ach-343</strain>
    </source>
</reference>
<feature type="domain" description="Cytochrome c" evidence="7">
    <location>
        <begin position="26"/>
        <end position="129"/>
    </location>
</feature>